<feature type="region of interest" description="Disordered" evidence="1">
    <location>
        <begin position="310"/>
        <end position="466"/>
    </location>
</feature>
<comment type="caution">
    <text evidence="2">The sequence shown here is derived from an EMBL/GenBank/DDBJ whole genome shotgun (WGS) entry which is preliminary data.</text>
</comment>
<feature type="compositionally biased region" description="Pro residues" evidence="1">
    <location>
        <begin position="1057"/>
        <end position="1066"/>
    </location>
</feature>
<feature type="compositionally biased region" description="Polar residues" evidence="1">
    <location>
        <begin position="383"/>
        <end position="426"/>
    </location>
</feature>
<feature type="region of interest" description="Disordered" evidence="1">
    <location>
        <begin position="218"/>
        <end position="237"/>
    </location>
</feature>
<protein>
    <submittedName>
        <fullName evidence="2">Uncharacterized protein</fullName>
    </submittedName>
</protein>
<feature type="compositionally biased region" description="Basic and acidic residues" evidence="1">
    <location>
        <begin position="349"/>
        <end position="362"/>
    </location>
</feature>
<evidence type="ECO:0000313" key="3">
    <source>
        <dbReference type="Proteomes" id="UP001174934"/>
    </source>
</evidence>
<evidence type="ECO:0000256" key="1">
    <source>
        <dbReference type="SAM" id="MobiDB-lite"/>
    </source>
</evidence>
<feature type="compositionally biased region" description="Basic and acidic residues" evidence="1">
    <location>
        <begin position="448"/>
        <end position="466"/>
    </location>
</feature>
<feature type="compositionally biased region" description="Low complexity" evidence="1">
    <location>
        <begin position="159"/>
        <end position="179"/>
    </location>
</feature>
<feature type="compositionally biased region" description="Basic residues" evidence="1">
    <location>
        <begin position="552"/>
        <end position="563"/>
    </location>
</feature>
<evidence type="ECO:0000313" key="2">
    <source>
        <dbReference type="EMBL" id="KAK0629797.1"/>
    </source>
</evidence>
<feature type="region of interest" description="Disordered" evidence="1">
    <location>
        <begin position="481"/>
        <end position="624"/>
    </location>
</feature>
<dbReference type="Proteomes" id="UP001174934">
    <property type="component" value="Unassembled WGS sequence"/>
</dbReference>
<reference evidence="2" key="1">
    <citation type="submission" date="2023-06" db="EMBL/GenBank/DDBJ databases">
        <title>Genome-scale phylogeny and comparative genomics of the fungal order Sordariales.</title>
        <authorList>
            <consortium name="Lawrence Berkeley National Laboratory"/>
            <person name="Hensen N."/>
            <person name="Bonometti L."/>
            <person name="Westerberg I."/>
            <person name="Brannstrom I.O."/>
            <person name="Guillou S."/>
            <person name="Cros-Aarteil S."/>
            <person name="Calhoun S."/>
            <person name="Haridas S."/>
            <person name="Kuo A."/>
            <person name="Mondo S."/>
            <person name="Pangilinan J."/>
            <person name="Riley R."/>
            <person name="LaButti K."/>
            <person name="Andreopoulos B."/>
            <person name="Lipzen A."/>
            <person name="Chen C."/>
            <person name="Yanf M."/>
            <person name="Daum C."/>
            <person name="Ng V."/>
            <person name="Clum A."/>
            <person name="Steindorff A."/>
            <person name="Ohm R."/>
            <person name="Martin F."/>
            <person name="Silar P."/>
            <person name="Natvig D."/>
            <person name="Lalanne C."/>
            <person name="Gautier V."/>
            <person name="Ament-velasquez S.L."/>
            <person name="Kruys A."/>
            <person name="Hutchinson M.I."/>
            <person name="Powell A.J."/>
            <person name="Barry K."/>
            <person name="Miller A.N."/>
            <person name="Grigoriev I.V."/>
            <person name="Debuchy R."/>
            <person name="Gladieux P."/>
            <person name="Thoren M.H."/>
            <person name="Johannesson H."/>
        </authorList>
    </citation>
    <scope>NUCLEOTIDE SEQUENCE</scope>
    <source>
        <strain evidence="2">SMH3391-2</strain>
    </source>
</reference>
<feature type="compositionally biased region" description="Polar residues" evidence="1">
    <location>
        <begin position="680"/>
        <end position="693"/>
    </location>
</feature>
<organism evidence="2 3">
    <name type="scientific">Bombardia bombarda</name>
    <dbReference type="NCBI Taxonomy" id="252184"/>
    <lineage>
        <taxon>Eukaryota</taxon>
        <taxon>Fungi</taxon>
        <taxon>Dikarya</taxon>
        <taxon>Ascomycota</taxon>
        <taxon>Pezizomycotina</taxon>
        <taxon>Sordariomycetes</taxon>
        <taxon>Sordariomycetidae</taxon>
        <taxon>Sordariales</taxon>
        <taxon>Lasiosphaeriaceae</taxon>
        <taxon>Bombardia</taxon>
    </lineage>
</organism>
<gene>
    <name evidence="2" type="ORF">B0T17DRAFT_506320</name>
</gene>
<feature type="compositionally biased region" description="Polar residues" evidence="1">
    <location>
        <begin position="332"/>
        <end position="348"/>
    </location>
</feature>
<feature type="compositionally biased region" description="Low complexity" evidence="1">
    <location>
        <begin position="315"/>
        <end position="326"/>
    </location>
</feature>
<accession>A0AA40C973</accession>
<feature type="region of interest" description="Disordered" evidence="1">
    <location>
        <begin position="669"/>
        <end position="693"/>
    </location>
</feature>
<dbReference type="EMBL" id="JAULSR010000002">
    <property type="protein sequence ID" value="KAK0629797.1"/>
    <property type="molecule type" value="Genomic_DNA"/>
</dbReference>
<proteinExistence type="predicted"/>
<sequence>MISDLSHLPIDQKPFVISRVPYDDETPRLTQADRCILLPIELVRYALGSWHGAADDQRKQGLHTSNGTCATGVPVPLFRDHQLSFATDTLMAQGNVGAVMAGKRGVSGAGASMNGSSMASLTPDEAHEIRQYEKLLRFRDEVVGGSHPRIKPSHLHGKAAAAASGPLPSSVATSSTAPANPQPSSAKAPANGGRSGVDNFQSYQTNLQRPPVKVAANLPGLGTLSSPSGEAPRSFGSGKIEINPVLLEKSDDLIKAEMQLHRQRVERGLREQIEQRRASQKASLQASEQLADFDIADVLQKALAMVQTTTAQPTDDVAANASASSDSFDDNTFYSSQHDTPQSHQISRVRNESEEERMRDASPYEPEFEPEPAVQAHKPQPTAAPSQSTIPGALLQQQPATSTSSPAIDLSQSAKPTASSEATSVSRAFRQLHAHEAASPQDSGVASRSDESVHTGRERATDPRDLARVNAQLLSQALGRSNGSPVVRAHDLSPIAPQPSHISPLAVTRQQPVGLSDTGGRRATPAQVAALRKHTSAASSPESSPQGTRALERKKSKKKKRKADRLAVESAAASPYIKPEPRSPSPLTAAPYARPAKRQKQTQTQQQGLSNDGIRYEQPIAVDDNYPEQYQPRIYREERVVEYGRETEPRSRREAEPLVVAVPRYERVYYEDSRPPPSARQVQPDSPSGQPATSYIRDVRTVAPVSHAFEPPFGDASVYQRDPRAVSRMSVHPTAYREHSQSPIMYERHTPAMGPPKAPQMRIVVDAYGREYFEPRAPVVVREGLVSEHRVPEHELSYGRPSLPRAMSRRPDMFEDDTVAYRQGSPAYPVPRRIVTNPEFAAPEQRAYRERAYPNQIMAPPLDEYIPSRAHLEGSSAVEPSREYITRPASTRPPIESARYGSAAVYDGRTFEERLPPREYYDVRTASVRPGEAVRYELPLGYERRADESLREYPSLRSGSVRPAETTIRYEVAREYGARVGSVRPEMPVRGEYAPSPGGGIHPDGRREMLMQPPPVAGGRAYSVHPNEAAPSQQQQQVMRHESSVGPGQLGERYYGRPPPPPPQQQPPSQDDEDVVFLDRPPQGGMYRELR</sequence>
<feature type="compositionally biased region" description="Polar residues" evidence="1">
    <location>
        <begin position="536"/>
        <end position="547"/>
    </location>
</feature>
<feature type="region of interest" description="Disordered" evidence="1">
    <location>
        <begin position="987"/>
        <end position="1091"/>
    </location>
</feature>
<keyword evidence="3" id="KW-1185">Reference proteome</keyword>
<feature type="region of interest" description="Disordered" evidence="1">
    <location>
        <begin position="147"/>
        <end position="201"/>
    </location>
</feature>
<name>A0AA40C973_9PEZI</name>
<feature type="compositionally biased region" description="Basic residues" evidence="1">
    <location>
        <begin position="148"/>
        <end position="157"/>
    </location>
</feature>
<dbReference type="AlphaFoldDB" id="A0AA40C973"/>